<dbReference type="NCBIfam" id="TIGR00229">
    <property type="entry name" value="sensory_box"/>
    <property type="match status" value="1"/>
</dbReference>
<organism evidence="7 8">
    <name type="scientific">Sulfuriferula nivalis</name>
    <dbReference type="NCBI Taxonomy" id="2675298"/>
    <lineage>
        <taxon>Bacteria</taxon>
        <taxon>Pseudomonadati</taxon>
        <taxon>Pseudomonadota</taxon>
        <taxon>Betaproteobacteria</taxon>
        <taxon>Nitrosomonadales</taxon>
        <taxon>Sulfuricellaceae</taxon>
        <taxon>Sulfuriferula</taxon>
    </lineage>
</organism>
<dbReference type="Pfam" id="PF00990">
    <property type="entry name" value="GGDEF"/>
    <property type="match status" value="1"/>
</dbReference>
<evidence type="ECO:0000313" key="7">
    <source>
        <dbReference type="EMBL" id="BBP02121.1"/>
    </source>
</evidence>
<dbReference type="InterPro" id="IPR003660">
    <property type="entry name" value="HAMP_dom"/>
</dbReference>
<evidence type="ECO:0000313" key="8">
    <source>
        <dbReference type="Proteomes" id="UP000463939"/>
    </source>
</evidence>
<dbReference type="Pfam" id="PF00672">
    <property type="entry name" value="HAMP"/>
    <property type="match status" value="1"/>
</dbReference>
<dbReference type="CDD" id="cd06225">
    <property type="entry name" value="HAMP"/>
    <property type="match status" value="1"/>
</dbReference>
<dbReference type="PROSITE" id="PS50112">
    <property type="entry name" value="PAS"/>
    <property type="match status" value="1"/>
</dbReference>
<dbReference type="FunFam" id="3.30.70.270:FF:000001">
    <property type="entry name" value="Diguanylate cyclase domain protein"/>
    <property type="match status" value="1"/>
</dbReference>
<dbReference type="Gene3D" id="3.30.70.270">
    <property type="match status" value="1"/>
</dbReference>
<dbReference type="InterPro" id="IPR035965">
    <property type="entry name" value="PAS-like_dom_sf"/>
</dbReference>
<dbReference type="GO" id="GO:0006355">
    <property type="term" value="P:regulation of DNA-templated transcription"/>
    <property type="evidence" value="ECO:0007669"/>
    <property type="project" value="InterPro"/>
</dbReference>
<dbReference type="Gene3D" id="3.30.450.20">
    <property type="entry name" value="PAS domain"/>
    <property type="match status" value="1"/>
</dbReference>
<dbReference type="PROSITE" id="PS50113">
    <property type="entry name" value="PAC"/>
    <property type="match status" value="1"/>
</dbReference>
<evidence type="ECO:0000256" key="1">
    <source>
        <dbReference type="SAM" id="Phobius"/>
    </source>
</evidence>
<dbReference type="InterPro" id="IPR013767">
    <property type="entry name" value="PAS_fold"/>
</dbReference>
<keyword evidence="8" id="KW-1185">Reference proteome</keyword>
<dbReference type="SMART" id="SM00267">
    <property type="entry name" value="GGDEF"/>
    <property type="match status" value="1"/>
</dbReference>
<dbReference type="PROSITE" id="PS50885">
    <property type="entry name" value="HAMP"/>
    <property type="match status" value="1"/>
</dbReference>
<feature type="domain" description="PAS" evidence="2">
    <location>
        <begin position="245"/>
        <end position="318"/>
    </location>
</feature>
<feature type="domain" description="EAL" evidence="4">
    <location>
        <begin position="550"/>
        <end position="806"/>
    </location>
</feature>
<dbReference type="PANTHER" id="PTHR44757">
    <property type="entry name" value="DIGUANYLATE CYCLASE DGCP"/>
    <property type="match status" value="1"/>
</dbReference>
<dbReference type="PROSITE" id="PS50887">
    <property type="entry name" value="GGDEF"/>
    <property type="match status" value="1"/>
</dbReference>
<protein>
    <recommendedName>
        <fullName evidence="9">EAL domain-containing protein</fullName>
    </recommendedName>
</protein>
<evidence type="ECO:0000259" key="3">
    <source>
        <dbReference type="PROSITE" id="PS50113"/>
    </source>
</evidence>
<evidence type="ECO:0000259" key="6">
    <source>
        <dbReference type="PROSITE" id="PS50887"/>
    </source>
</evidence>
<feature type="domain" description="PAC" evidence="3">
    <location>
        <begin position="323"/>
        <end position="375"/>
    </location>
</feature>
<feature type="transmembrane region" description="Helical" evidence="1">
    <location>
        <begin position="24"/>
        <end position="42"/>
    </location>
</feature>
<dbReference type="CDD" id="cd01949">
    <property type="entry name" value="GGDEF"/>
    <property type="match status" value="1"/>
</dbReference>
<sequence length="806" mass="89323">MKFSQHSSDQKLIPSDLPLKITGIVFWGMVLVGLLIAFLMLASKEREITAQNLQYTGLVGRTFVTDVNEALKEPPTLPVNYQENLQQVFTALCPSIHCTSITLTQPEGMLRAGSTHLTEGGVSQTLQIADSSRTLTVYFPSVKNIENSYRKQILISVGLVTMLFGLVLQRILHKLLSQPFKSMVSRAQQFAEGDIAVRFDESRSDEFGFLAKFINQALDSIVFQQTELRTALARTLVSEDALAHEKERAEVTLQSIADAVITTNVVGEVQYLNPVAERLTGWSNADAQGLPVESVIKLVDEVTQLKIPNPIHECLKIDGVITMDNHAALLQCNGQFLSIDITAAPMHNHQGEFIGAVMVCQDVNNARKLALQLTYQASHDPLTGLYNRLKFEEDLLHMLATTEKADQHALLYIDLDQFKIVNDTCGHMAGDELLRQLTRELKRNIRQSDTLARLGGDEFGVLLRNCGLARAQEVADKIRHSVKEFRFAWHDKTFEIGASIGLVSITQDNLNAASIMSAADLACYTAKDGGRNRVHVFQPADIELMQRQGEMSWTTTITEALEQNRFVLYAQPIVSLSNIDAGNLHWEVLVRIKDAAGQIIPPNAFIPAAERYNKMSSIDRWVVLNVFKAIATGKHFIVPKGGERVVAINLSGESLGDDEMLAYICSNAADLGISLHEICFEITETVAISNLSKATHFIHELKARGCRFSLDDFGSGLSSFGYLKNLAVDYIKIDGSFVKDMEVDAIDCAMVTAINQIGHVMQIKTIGEWVEDEATFNALKKLGVNYAQGYHTGRPALFWEVIPTQD</sequence>
<dbReference type="SUPFAM" id="SSF55073">
    <property type="entry name" value="Nucleotide cyclase"/>
    <property type="match status" value="1"/>
</dbReference>
<feature type="domain" description="GGDEF" evidence="6">
    <location>
        <begin position="406"/>
        <end position="539"/>
    </location>
</feature>
<dbReference type="KEGG" id="sniv:SFSGTM_28290"/>
<dbReference type="SUPFAM" id="SSF141868">
    <property type="entry name" value="EAL domain-like"/>
    <property type="match status" value="1"/>
</dbReference>
<dbReference type="Gene3D" id="6.10.340.10">
    <property type="match status" value="1"/>
</dbReference>
<dbReference type="CDD" id="cd00130">
    <property type="entry name" value="PAS"/>
    <property type="match status" value="1"/>
</dbReference>
<dbReference type="SMART" id="SM00052">
    <property type="entry name" value="EAL"/>
    <property type="match status" value="1"/>
</dbReference>
<dbReference type="PANTHER" id="PTHR44757:SF4">
    <property type="entry name" value="DIGUANYLATE CYCLASE DGCE-RELATED"/>
    <property type="match status" value="1"/>
</dbReference>
<dbReference type="InterPro" id="IPR000014">
    <property type="entry name" value="PAS"/>
</dbReference>
<dbReference type="SUPFAM" id="SSF158472">
    <property type="entry name" value="HAMP domain-like"/>
    <property type="match status" value="1"/>
</dbReference>
<evidence type="ECO:0000259" key="2">
    <source>
        <dbReference type="PROSITE" id="PS50112"/>
    </source>
</evidence>
<dbReference type="GO" id="GO:0003824">
    <property type="term" value="F:catalytic activity"/>
    <property type="evidence" value="ECO:0007669"/>
    <property type="project" value="UniProtKB-ARBA"/>
</dbReference>
<evidence type="ECO:0000259" key="5">
    <source>
        <dbReference type="PROSITE" id="PS50885"/>
    </source>
</evidence>
<name>A0A809RTA5_9PROT</name>
<dbReference type="Pfam" id="PF00989">
    <property type="entry name" value="PAS"/>
    <property type="match status" value="1"/>
</dbReference>
<dbReference type="InterPro" id="IPR035919">
    <property type="entry name" value="EAL_sf"/>
</dbReference>
<dbReference type="SUPFAM" id="SSF55785">
    <property type="entry name" value="PYP-like sensor domain (PAS domain)"/>
    <property type="match status" value="1"/>
</dbReference>
<dbReference type="SMART" id="SM00304">
    <property type="entry name" value="HAMP"/>
    <property type="match status" value="1"/>
</dbReference>
<dbReference type="InterPro" id="IPR000160">
    <property type="entry name" value="GGDEF_dom"/>
</dbReference>
<dbReference type="Gene3D" id="3.20.20.450">
    <property type="entry name" value="EAL domain"/>
    <property type="match status" value="1"/>
</dbReference>
<dbReference type="CDD" id="cd01948">
    <property type="entry name" value="EAL"/>
    <property type="match status" value="1"/>
</dbReference>
<dbReference type="InterPro" id="IPR052155">
    <property type="entry name" value="Biofilm_reg_signaling"/>
</dbReference>
<feature type="domain" description="HAMP" evidence="5">
    <location>
        <begin position="174"/>
        <end position="226"/>
    </location>
</feature>
<dbReference type="EMBL" id="AP021881">
    <property type="protein sequence ID" value="BBP02121.1"/>
    <property type="molecule type" value="Genomic_DNA"/>
</dbReference>
<dbReference type="Pfam" id="PF00563">
    <property type="entry name" value="EAL"/>
    <property type="match status" value="1"/>
</dbReference>
<feature type="transmembrane region" description="Helical" evidence="1">
    <location>
        <begin position="153"/>
        <end position="172"/>
    </location>
</feature>
<evidence type="ECO:0008006" key="9">
    <source>
        <dbReference type="Google" id="ProtNLM"/>
    </source>
</evidence>
<dbReference type="RefSeq" id="WP_162085801.1">
    <property type="nucleotide sequence ID" value="NZ_AP021881.1"/>
</dbReference>
<dbReference type="InterPro" id="IPR043128">
    <property type="entry name" value="Rev_trsase/Diguanyl_cyclase"/>
</dbReference>
<dbReference type="InterPro" id="IPR029787">
    <property type="entry name" value="Nucleotide_cyclase"/>
</dbReference>
<dbReference type="InterPro" id="IPR001633">
    <property type="entry name" value="EAL_dom"/>
</dbReference>
<keyword evidence="1" id="KW-0472">Membrane</keyword>
<evidence type="ECO:0000259" key="4">
    <source>
        <dbReference type="PROSITE" id="PS50883"/>
    </source>
</evidence>
<reference evidence="8" key="1">
    <citation type="submission" date="2019-11" db="EMBL/GenBank/DDBJ databases">
        <title>Isolation and characterization of a novel species in the genus Sulfuriferula.</title>
        <authorList>
            <person name="Mochizuki J."/>
            <person name="Kojima H."/>
            <person name="Fukui M."/>
        </authorList>
    </citation>
    <scope>NUCLEOTIDE SEQUENCE [LARGE SCALE GENOMIC DNA]</scope>
    <source>
        <strain evidence="8">SGTM</strain>
    </source>
</reference>
<gene>
    <name evidence="7" type="ORF">SFSGTM_28290</name>
</gene>
<dbReference type="SMART" id="SM00091">
    <property type="entry name" value="PAS"/>
    <property type="match status" value="1"/>
</dbReference>
<dbReference type="InterPro" id="IPR000700">
    <property type="entry name" value="PAS-assoc_C"/>
</dbReference>
<dbReference type="GO" id="GO:0007165">
    <property type="term" value="P:signal transduction"/>
    <property type="evidence" value="ECO:0007669"/>
    <property type="project" value="InterPro"/>
</dbReference>
<keyword evidence="1" id="KW-1133">Transmembrane helix</keyword>
<dbReference type="AlphaFoldDB" id="A0A809RTA5"/>
<dbReference type="GO" id="GO:0016020">
    <property type="term" value="C:membrane"/>
    <property type="evidence" value="ECO:0007669"/>
    <property type="project" value="InterPro"/>
</dbReference>
<dbReference type="PROSITE" id="PS50883">
    <property type="entry name" value="EAL"/>
    <property type="match status" value="1"/>
</dbReference>
<proteinExistence type="predicted"/>
<dbReference type="NCBIfam" id="TIGR00254">
    <property type="entry name" value="GGDEF"/>
    <property type="match status" value="1"/>
</dbReference>
<keyword evidence="1" id="KW-0812">Transmembrane</keyword>
<accession>A0A809RTA5</accession>
<dbReference type="Proteomes" id="UP000463939">
    <property type="component" value="Chromosome"/>
</dbReference>